<sequence>MLFDNLRGQTFVRLCIARALGGDHPADVLAYAGDKFGRDDPATRILRASAGSTVPDATWGSELATYRQAAAEFLEVVYAGAIIGRLAGLRRVPLAVRTLAVASGATASWVGEGQTKPITNATFAADSLEPMKLSAITVLTQELLRLADPMAEETIRRDLIRAVQEALDLAFIDPGNAGSAGVMPAAITNGVTPVLADPGDFSASLAALIDDFQGDLATAFLVGDPVLFAKLAGVQYPLIGARGGELAGIPAIASKSVPAEASPDTHSLVLIDPAGVSFGDGTPLIDVATHATIAMIDPDQSPAEAEAVSLWQKNCAAIRVELPANWRAARPAVSILTGISTGPAV</sequence>
<dbReference type="OrthoDB" id="9804926at2"/>
<comment type="caution">
    <text evidence="3">The sequence shown here is derived from an EMBL/GenBank/DDBJ whole genome shotgun (WGS) entry which is preliminary data.</text>
</comment>
<feature type="domain" description="Phage capsid-like C-terminal" evidence="2">
    <location>
        <begin position="97"/>
        <end position="287"/>
    </location>
</feature>
<dbReference type="SUPFAM" id="SSF56563">
    <property type="entry name" value="Major capsid protein gp5"/>
    <property type="match status" value="1"/>
</dbReference>
<name>A0A6I4SUZ0_9SPHN</name>
<dbReference type="InterPro" id="IPR024455">
    <property type="entry name" value="Phage_capsid"/>
</dbReference>
<evidence type="ECO:0000313" key="4">
    <source>
        <dbReference type="Proteomes" id="UP000433652"/>
    </source>
</evidence>
<dbReference type="Pfam" id="PF05065">
    <property type="entry name" value="Phage_capsid"/>
    <property type="match status" value="1"/>
</dbReference>
<dbReference type="NCBIfam" id="TIGR01554">
    <property type="entry name" value="major_cap_HK97"/>
    <property type="match status" value="1"/>
</dbReference>
<accession>A0A6I4SUZ0</accession>
<evidence type="ECO:0000256" key="1">
    <source>
        <dbReference type="ARBA" id="ARBA00004328"/>
    </source>
</evidence>
<evidence type="ECO:0000313" key="3">
    <source>
        <dbReference type="EMBL" id="MXO58897.1"/>
    </source>
</evidence>
<gene>
    <name evidence="3" type="ORF">GRI89_05000</name>
</gene>
<proteinExistence type="predicted"/>
<dbReference type="InterPro" id="IPR054612">
    <property type="entry name" value="Phage_capsid-like_C"/>
</dbReference>
<keyword evidence="4" id="KW-1185">Reference proteome</keyword>
<dbReference type="EMBL" id="WTYM01000030">
    <property type="protein sequence ID" value="MXO58897.1"/>
    <property type="molecule type" value="Genomic_DNA"/>
</dbReference>
<dbReference type="RefSeq" id="WP_159792775.1">
    <property type="nucleotide sequence ID" value="NZ_WTYM01000030.1"/>
</dbReference>
<dbReference type="Gene3D" id="3.30.2400.10">
    <property type="entry name" value="Major capsid protein gp5"/>
    <property type="match status" value="1"/>
</dbReference>
<comment type="subcellular location">
    <subcellularLocation>
        <location evidence="1">Virion</location>
    </subcellularLocation>
</comment>
<evidence type="ECO:0000259" key="2">
    <source>
        <dbReference type="Pfam" id="PF05065"/>
    </source>
</evidence>
<organism evidence="3 4">
    <name type="scientific">Croceibacterium salegens</name>
    <dbReference type="NCBI Taxonomy" id="1737568"/>
    <lineage>
        <taxon>Bacteria</taxon>
        <taxon>Pseudomonadati</taxon>
        <taxon>Pseudomonadota</taxon>
        <taxon>Alphaproteobacteria</taxon>
        <taxon>Sphingomonadales</taxon>
        <taxon>Erythrobacteraceae</taxon>
        <taxon>Croceibacterium</taxon>
    </lineage>
</organism>
<protein>
    <submittedName>
        <fullName evidence="3">Phage major capsid protein</fullName>
    </submittedName>
</protein>
<dbReference type="Proteomes" id="UP000433652">
    <property type="component" value="Unassembled WGS sequence"/>
</dbReference>
<dbReference type="AlphaFoldDB" id="A0A6I4SUZ0"/>
<reference evidence="3 4" key="1">
    <citation type="submission" date="2019-12" db="EMBL/GenBank/DDBJ databases">
        <title>Genomic-based taxomic classification of the family Erythrobacteraceae.</title>
        <authorList>
            <person name="Xu L."/>
        </authorList>
    </citation>
    <scope>NUCLEOTIDE SEQUENCE [LARGE SCALE GENOMIC DNA]</scope>
    <source>
        <strain evidence="3 4">MCCC 1K01500</strain>
    </source>
</reference>